<name>A0A9E2KMF9_9GAMM</name>
<proteinExistence type="predicted"/>
<gene>
    <name evidence="1" type="ORF">IAA31_04590</name>
</gene>
<dbReference type="Proteomes" id="UP000824150">
    <property type="component" value="Unassembled WGS sequence"/>
</dbReference>
<evidence type="ECO:0000313" key="2">
    <source>
        <dbReference type="Proteomes" id="UP000824150"/>
    </source>
</evidence>
<comment type="caution">
    <text evidence="1">The sequence shown here is derived from an EMBL/GenBank/DDBJ whole genome shotgun (WGS) entry which is preliminary data.</text>
</comment>
<dbReference type="AlphaFoldDB" id="A0A9E2KMF9"/>
<sequence length="56" mass="6358">MAIEDNKMPKETVAESGLCSDCIHSPYFVGEFVEYMRAYDEAKHKGICLYVLSLKP</sequence>
<dbReference type="EMBL" id="JAHLFG010000049">
    <property type="protein sequence ID" value="MBU3826750.1"/>
    <property type="molecule type" value="Genomic_DNA"/>
</dbReference>
<organism evidence="1 2">
    <name type="scientific">Candidatus Anaerobiospirillum merdipullorum</name>
    <dbReference type="NCBI Taxonomy" id="2838450"/>
    <lineage>
        <taxon>Bacteria</taxon>
        <taxon>Pseudomonadati</taxon>
        <taxon>Pseudomonadota</taxon>
        <taxon>Gammaproteobacteria</taxon>
        <taxon>Aeromonadales</taxon>
        <taxon>Succinivibrionaceae</taxon>
        <taxon>Anaerobiospirillum</taxon>
    </lineage>
</organism>
<protein>
    <submittedName>
        <fullName evidence="1">Uncharacterized protein</fullName>
    </submittedName>
</protein>
<evidence type="ECO:0000313" key="1">
    <source>
        <dbReference type="EMBL" id="MBU3826750.1"/>
    </source>
</evidence>
<reference evidence="1" key="1">
    <citation type="journal article" date="2021" name="PeerJ">
        <title>Extensive microbial diversity within the chicken gut microbiome revealed by metagenomics and culture.</title>
        <authorList>
            <person name="Gilroy R."/>
            <person name="Ravi A."/>
            <person name="Getino M."/>
            <person name="Pursley I."/>
            <person name="Horton D.L."/>
            <person name="Alikhan N.F."/>
            <person name="Baker D."/>
            <person name="Gharbi K."/>
            <person name="Hall N."/>
            <person name="Watson M."/>
            <person name="Adriaenssens E.M."/>
            <person name="Foster-Nyarko E."/>
            <person name="Jarju S."/>
            <person name="Secka A."/>
            <person name="Antonio M."/>
            <person name="Oren A."/>
            <person name="Chaudhuri R.R."/>
            <person name="La Ragione R."/>
            <person name="Hildebrand F."/>
            <person name="Pallen M.J."/>
        </authorList>
    </citation>
    <scope>NUCLEOTIDE SEQUENCE</scope>
    <source>
        <strain evidence="1">687</strain>
    </source>
</reference>
<reference evidence="1" key="2">
    <citation type="submission" date="2021-04" db="EMBL/GenBank/DDBJ databases">
        <authorList>
            <person name="Gilroy R."/>
        </authorList>
    </citation>
    <scope>NUCLEOTIDE SEQUENCE</scope>
    <source>
        <strain evidence="1">687</strain>
    </source>
</reference>
<accession>A0A9E2KMF9</accession>